<evidence type="ECO:0000256" key="2">
    <source>
        <dbReference type="ARBA" id="ARBA00022857"/>
    </source>
</evidence>
<dbReference type="GeneID" id="34447378"/>
<evidence type="ECO:0000313" key="5">
    <source>
        <dbReference type="Proteomes" id="UP000179179"/>
    </source>
</evidence>
<keyword evidence="2" id="KW-0521">NADP</keyword>
<dbReference type="OrthoDB" id="9997102at2759"/>
<dbReference type="STRING" id="109264.A0A1F8A6A7"/>
<protein>
    <recommendedName>
        <fullName evidence="3">NmrA-like domain-containing protein</fullName>
    </recommendedName>
</protein>
<dbReference type="InterPro" id="IPR008030">
    <property type="entry name" value="NmrA-like"/>
</dbReference>
<dbReference type="Pfam" id="PF05368">
    <property type="entry name" value="NmrA"/>
    <property type="match status" value="1"/>
</dbReference>
<comment type="caution">
    <text evidence="4">The sequence shown here is derived from an EMBL/GenBank/DDBJ whole genome shotgun (WGS) entry which is preliminary data.</text>
</comment>
<dbReference type="Proteomes" id="UP000179179">
    <property type="component" value="Unassembled WGS sequence"/>
</dbReference>
<proteinExistence type="inferred from homology"/>
<accession>A0A1F8A6A7</accession>
<name>A0A1F8A6A7_9EURO</name>
<feature type="domain" description="NmrA-like" evidence="3">
    <location>
        <begin position="2"/>
        <end position="292"/>
    </location>
</feature>
<sequence>MSRAVLVTGATGNQGGGVVEALFKANADLEVLALTRKKNSPRAQSLREKYPTIKLVEGDLSDVPGIFKNAMAVAPQGIWGLFLVPVMVPTRSKHDIEEEQSKAVIDAAVQNNVKQFVYTSVDRGGDDSIHNPTDVPHFTTKHNIEKYLLDKTQASGMNYVILRPTCFFDNFTPGFAGKLVNTCWKVALKDKPLQLVAVSDIGFFGAQAFLHPEEYTARCISLAGDEITFEEMARIYKARTGEDIPLTFGFLAHLLMFMVKDVGNMYRWFYKNGYKADIHMLKKVYPELKDFGAWLEKDTKFIKKPF</sequence>
<dbReference type="Gene3D" id="3.40.50.720">
    <property type="entry name" value="NAD(P)-binding Rossmann-like Domain"/>
    <property type="match status" value="1"/>
</dbReference>
<dbReference type="PANTHER" id="PTHR42748:SF7">
    <property type="entry name" value="NMRA LIKE REDOX SENSOR 1-RELATED"/>
    <property type="match status" value="1"/>
</dbReference>
<keyword evidence="5" id="KW-1185">Reference proteome</keyword>
<comment type="similarity">
    <text evidence="1">Belongs to the NmrA-type oxidoreductase family.</text>
</comment>
<dbReference type="InterPro" id="IPR051164">
    <property type="entry name" value="NmrA-like_oxidored"/>
</dbReference>
<dbReference type="InterPro" id="IPR036291">
    <property type="entry name" value="NAD(P)-bd_dom_sf"/>
</dbReference>
<evidence type="ECO:0000259" key="3">
    <source>
        <dbReference type="Pfam" id="PF05368"/>
    </source>
</evidence>
<organism evidence="4 5">
    <name type="scientific">Aspergillus bombycis</name>
    <dbReference type="NCBI Taxonomy" id="109264"/>
    <lineage>
        <taxon>Eukaryota</taxon>
        <taxon>Fungi</taxon>
        <taxon>Dikarya</taxon>
        <taxon>Ascomycota</taxon>
        <taxon>Pezizomycotina</taxon>
        <taxon>Eurotiomycetes</taxon>
        <taxon>Eurotiomycetidae</taxon>
        <taxon>Eurotiales</taxon>
        <taxon>Aspergillaceae</taxon>
        <taxon>Aspergillus</taxon>
    </lineage>
</organism>
<dbReference type="SUPFAM" id="SSF51735">
    <property type="entry name" value="NAD(P)-binding Rossmann-fold domains"/>
    <property type="match status" value="1"/>
</dbReference>
<dbReference type="PANTHER" id="PTHR42748">
    <property type="entry name" value="NITROGEN METABOLITE REPRESSION PROTEIN NMRA FAMILY MEMBER"/>
    <property type="match status" value="1"/>
</dbReference>
<evidence type="ECO:0000313" key="4">
    <source>
        <dbReference type="EMBL" id="OGM47241.1"/>
    </source>
</evidence>
<gene>
    <name evidence="4" type="ORF">ABOM_003988</name>
</gene>
<reference evidence="4 5" key="1">
    <citation type="journal article" date="2016" name="Genome Biol. Evol.">
        <title>Draft genome sequence of an aflatoxigenic Aspergillus species, A. bombycis.</title>
        <authorList>
            <person name="Moore G.G."/>
            <person name="Mack B.M."/>
            <person name="Beltz S.B."/>
            <person name="Gilbert M.K."/>
        </authorList>
    </citation>
    <scope>NUCLEOTIDE SEQUENCE [LARGE SCALE GENOMIC DNA]</scope>
    <source>
        <strain evidence="5">NRRL 26010</strain>
    </source>
</reference>
<dbReference type="RefSeq" id="XP_022390958.1">
    <property type="nucleotide sequence ID" value="XM_022531118.1"/>
</dbReference>
<dbReference type="GO" id="GO:0005634">
    <property type="term" value="C:nucleus"/>
    <property type="evidence" value="ECO:0007669"/>
    <property type="project" value="TreeGrafter"/>
</dbReference>
<dbReference type="EMBL" id="LYCR01000025">
    <property type="protein sequence ID" value="OGM47241.1"/>
    <property type="molecule type" value="Genomic_DNA"/>
</dbReference>
<dbReference type="Gene3D" id="3.90.25.10">
    <property type="entry name" value="UDP-galactose 4-epimerase, domain 1"/>
    <property type="match status" value="1"/>
</dbReference>
<evidence type="ECO:0000256" key="1">
    <source>
        <dbReference type="ARBA" id="ARBA00006328"/>
    </source>
</evidence>
<dbReference type="AlphaFoldDB" id="A0A1F8A6A7"/>